<gene>
    <name evidence="2" type="ORF">GCM10009564_53290</name>
</gene>
<evidence type="ECO:0000313" key="2">
    <source>
        <dbReference type="EMBL" id="GAA1016861.1"/>
    </source>
</evidence>
<comment type="caution">
    <text evidence="2">The sequence shown here is derived from an EMBL/GenBank/DDBJ whole genome shotgun (WGS) entry which is preliminary data.</text>
</comment>
<feature type="region of interest" description="Disordered" evidence="1">
    <location>
        <begin position="98"/>
        <end position="145"/>
    </location>
</feature>
<dbReference type="Proteomes" id="UP001501072">
    <property type="component" value="Unassembled WGS sequence"/>
</dbReference>
<feature type="compositionally biased region" description="Low complexity" evidence="1">
    <location>
        <begin position="104"/>
        <end position="114"/>
    </location>
</feature>
<name>A0ABN1T6R5_9ACTN</name>
<dbReference type="EMBL" id="BAAAHU010000092">
    <property type="protein sequence ID" value="GAA1016861.1"/>
    <property type="molecule type" value="Genomic_DNA"/>
</dbReference>
<reference evidence="2 3" key="1">
    <citation type="journal article" date="2019" name="Int. J. Syst. Evol. Microbiol.">
        <title>The Global Catalogue of Microorganisms (GCM) 10K type strain sequencing project: providing services to taxonomists for standard genome sequencing and annotation.</title>
        <authorList>
            <consortium name="The Broad Institute Genomics Platform"/>
            <consortium name="The Broad Institute Genome Sequencing Center for Infectious Disease"/>
            <person name="Wu L."/>
            <person name="Ma J."/>
        </authorList>
    </citation>
    <scope>NUCLEOTIDE SEQUENCE [LARGE SCALE GENOMIC DNA]</scope>
    <source>
        <strain evidence="2 3">JCM 11269</strain>
    </source>
</reference>
<dbReference type="RefSeq" id="WP_346074382.1">
    <property type="nucleotide sequence ID" value="NZ_BAAAHU010000092.1"/>
</dbReference>
<proteinExistence type="predicted"/>
<sequence length="245" mass="27227">MGTPLPDSPRHNTRRDGVALTVLCFLSLEKAHPELETDFIKINVLLPKFEGDTVKRGVLFSFRVNAKFISALKVPFMKFVNKFIDGETGEKNAVGVRHLGRSGAGSSSPGMSAPQRVHSGNLTRPACSSRAGTHHHDQLDVADSSRTSRCHWRPIELNDSKPFVGNDEGRPRFAKSASYGIASQPGSPLRLTSGCRSVEKEYRSRDVPRPYLSRSRTLGPWLRMGNGLNHFGDSRHRSHPRPHRQ</sequence>
<evidence type="ECO:0000256" key="1">
    <source>
        <dbReference type="SAM" id="MobiDB-lite"/>
    </source>
</evidence>
<keyword evidence="3" id="KW-1185">Reference proteome</keyword>
<organism evidence="2 3">
    <name type="scientific">Streptomyces thermogriseus</name>
    <dbReference type="NCBI Taxonomy" id="75292"/>
    <lineage>
        <taxon>Bacteria</taxon>
        <taxon>Bacillati</taxon>
        <taxon>Actinomycetota</taxon>
        <taxon>Actinomycetes</taxon>
        <taxon>Kitasatosporales</taxon>
        <taxon>Streptomycetaceae</taxon>
        <taxon>Streptomyces</taxon>
    </lineage>
</organism>
<evidence type="ECO:0000313" key="3">
    <source>
        <dbReference type="Proteomes" id="UP001501072"/>
    </source>
</evidence>
<accession>A0ABN1T6R5</accession>
<protein>
    <submittedName>
        <fullName evidence="2">Uncharacterized protein</fullName>
    </submittedName>
</protein>